<evidence type="ECO:0000256" key="3">
    <source>
        <dbReference type="SAM" id="MobiDB-lite"/>
    </source>
</evidence>
<proteinExistence type="predicted"/>
<dbReference type="EMBL" id="JAZGSY010000075">
    <property type="protein sequence ID" value="KAL1841435.1"/>
    <property type="molecule type" value="Genomic_DNA"/>
</dbReference>
<evidence type="ECO:0000313" key="4">
    <source>
        <dbReference type="EMBL" id="KAL1841435.1"/>
    </source>
</evidence>
<evidence type="ECO:0000256" key="2">
    <source>
        <dbReference type="ARBA" id="ARBA00023027"/>
    </source>
</evidence>
<keyword evidence="2" id="KW-0520">NAD</keyword>
<feature type="compositionally biased region" description="Gly residues" evidence="3">
    <location>
        <begin position="153"/>
        <end position="165"/>
    </location>
</feature>
<name>A0ABR3VJ80_HUMIN</name>
<accession>A0ABR3VJ80</accession>
<dbReference type="CDD" id="cd00322">
    <property type="entry name" value="FNR_like"/>
    <property type="match status" value="1"/>
</dbReference>
<reference evidence="4 5" key="1">
    <citation type="journal article" date="2024" name="Commun. Biol.">
        <title>Comparative genomic analysis of thermophilic fungi reveals convergent evolutionary adaptations and gene losses.</title>
        <authorList>
            <person name="Steindorff A.S."/>
            <person name="Aguilar-Pontes M.V."/>
            <person name="Robinson A.J."/>
            <person name="Andreopoulos B."/>
            <person name="LaButti K."/>
            <person name="Kuo A."/>
            <person name="Mondo S."/>
            <person name="Riley R."/>
            <person name="Otillar R."/>
            <person name="Haridas S."/>
            <person name="Lipzen A."/>
            <person name="Grimwood J."/>
            <person name="Schmutz J."/>
            <person name="Clum A."/>
            <person name="Reid I.D."/>
            <person name="Moisan M.C."/>
            <person name="Butler G."/>
            <person name="Nguyen T.T.M."/>
            <person name="Dewar K."/>
            <person name="Conant G."/>
            <person name="Drula E."/>
            <person name="Henrissat B."/>
            <person name="Hansel C."/>
            <person name="Singer S."/>
            <person name="Hutchinson M.I."/>
            <person name="de Vries R.P."/>
            <person name="Natvig D.O."/>
            <person name="Powell A.J."/>
            <person name="Tsang A."/>
            <person name="Grigoriev I.V."/>
        </authorList>
    </citation>
    <scope>NUCLEOTIDE SEQUENCE [LARGE SCALE GENOMIC DNA]</scope>
    <source>
        <strain evidence="4 5">CBS 620.91</strain>
    </source>
</reference>
<dbReference type="PANTHER" id="PTHR46505">
    <property type="entry name" value="OXIDOREDUCTASE NAD-BINDING DOMAIN-CONTAINING PROTEIN 1"/>
    <property type="match status" value="1"/>
</dbReference>
<sequence length="290" mass="31138">MQFLPGQWVDLYPPQDTGITKPGGFTITSAPSLASHSSSNPYVELAIQHSPDNPVAAYLFRPVEQLLRTPVSVRIGGSFVFPPPLAGPAPLRRVVFVAGGMGINPMMSMLSHIAEPGMWREEDRVRFRDLEVRLLYSVKDPVVSVATDAASGGNDGGVAGGGRSRGGSDRDVVDSRGVLFLDRIAELFGTGRLKGGVQLFLTGGGGGRPLPTTEGPTPPRVFARCDAGDVPVLKRRITVRDVGEAIGSDKDSTVVYICGVPTMTDEFVQALVSPDDFGMEKNRVLFEKWW</sequence>
<protein>
    <recommendedName>
        <fullName evidence="6">FAD-binding FR-type domain-containing protein</fullName>
    </recommendedName>
</protein>
<evidence type="ECO:0000256" key="1">
    <source>
        <dbReference type="ARBA" id="ARBA00023002"/>
    </source>
</evidence>
<feature type="region of interest" description="Disordered" evidence="3">
    <location>
        <begin position="149"/>
        <end position="170"/>
    </location>
</feature>
<evidence type="ECO:0000313" key="5">
    <source>
        <dbReference type="Proteomes" id="UP001583172"/>
    </source>
</evidence>
<comment type="caution">
    <text evidence="4">The sequence shown here is derived from an EMBL/GenBank/DDBJ whole genome shotgun (WGS) entry which is preliminary data.</text>
</comment>
<dbReference type="PANTHER" id="PTHR46505:SF1">
    <property type="entry name" value="OXIDOREDUCTASE NAD-BINDING DOMAIN-CONTAINING PROTEIN 1"/>
    <property type="match status" value="1"/>
</dbReference>
<keyword evidence="5" id="KW-1185">Reference proteome</keyword>
<dbReference type="Proteomes" id="UP001583172">
    <property type="component" value="Unassembled WGS sequence"/>
</dbReference>
<gene>
    <name evidence="4" type="ORF">VTJ49DRAFT_7050</name>
</gene>
<organism evidence="4 5">
    <name type="scientific">Humicola insolens</name>
    <name type="common">Soft-rot fungus</name>
    <dbReference type="NCBI Taxonomy" id="85995"/>
    <lineage>
        <taxon>Eukaryota</taxon>
        <taxon>Fungi</taxon>
        <taxon>Dikarya</taxon>
        <taxon>Ascomycota</taxon>
        <taxon>Pezizomycotina</taxon>
        <taxon>Sordariomycetes</taxon>
        <taxon>Sordariomycetidae</taxon>
        <taxon>Sordariales</taxon>
        <taxon>Chaetomiaceae</taxon>
        <taxon>Mycothermus</taxon>
    </lineage>
</organism>
<dbReference type="InterPro" id="IPR039261">
    <property type="entry name" value="FNR_nucleotide-bd"/>
</dbReference>
<evidence type="ECO:0008006" key="6">
    <source>
        <dbReference type="Google" id="ProtNLM"/>
    </source>
</evidence>
<dbReference type="SUPFAM" id="SSF52343">
    <property type="entry name" value="Ferredoxin reductase-like, C-terminal NADP-linked domain"/>
    <property type="match status" value="1"/>
</dbReference>
<dbReference type="InterPro" id="IPR052128">
    <property type="entry name" value="Oxidoreductase_NAD-binding"/>
</dbReference>
<keyword evidence="1" id="KW-0560">Oxidoreductase</keyword>
<dbReference type="Gene3D" id="3.40.50.80">
    <property type="entry name" value="Nucleotide-binding domain of ferredoxin-NADP reductase (FNR) module"/>
    <property type="match status" value="2"/>
</dbReference>